<keyword evidence="1" id="KW-0732">Signal</keyword>
<dbReference type="AlphaFoldDB" id="A0A975G5A9"/>
<feature type="signal peptide" evidence="1">
    <location>
        <begin position="1"/>
        <end position="20"/>
    </location>
</feature>
<protein>
    <recommendedName>
        <fullName evidence="4">Secreted protein</fullName>
    </recommendedName>
</protein>
<name>A0A975G5A9_9BACT</name>
<dbReference type="KEGG" id="lamb:KBB96_11955"/>
<dbReference type="EMBL" id="CP073100">
    <property type="protein sequence ID" value="QUE49587.1"/>
    <property type="molecule type" value="Genomic_DNA"/>
</dbReference>
<feature type="chain" id="PRO_5037800521" description="Secreted protein" evidence="1">
    <location>
        <begin position="21"/>
        <end position="128"/>
    </location>
</feature>
<evidence type="ECO:0000256" key="1">
    <source>
        <dbReference type="SAM" id="SignalP"/>
    </source>
</evidence>
<dbReference type="Proteomes" id="UP000676169">
    <property type="component" value="Chromosome"/>
</dbReference>
<accession>A0A975G5A9</accession>
<gene>
    <name evidence="2" type="ORF">KBB96_11955</name>
</gene>
<reference evidence="2" key="1">
    <citation type="submission" date="2021-04" db="EMBL/GenBank/DDBJ databases">
        <title>Luteolibacter sp. 32A isolated from the skin of an Anderson's salamander (Ambystoma andersonii).</title>
        <authorList>
            <person name="Spergser J."/>
            <person name="Busse H.-J."/>
        </authorList>
    </citation>
    <scope>NUCLEOTIDE SEQUENCE</scope>
    <source>
        <strain evidence="2">32A</strain>
    </source>
</reference>
<evidence type="ECO:0000313" key="2">
    <source>
        <dbReference type="EMBL" id="QUE49587.1"/>
    </source>
</evidence>
<dbReference type="RefSeq" id="WP_211629676.1">
    <property type="nucleotide sequence ID" value="NZ_CP073100.1"/>
</dbReference>
<evidence type="ECO:0008006" key="4">
    <source>
        <dbReference type="Google" id="ProtNLM"/>
    </source>
</evidence>
<proteinExistence type="predicted"/>
<sequence length="128" mass="13956">MKAFLHICLAGFTLSASAPAAEPTPEEWKKLWEQDKQAVKTGVCQVHHTSMPATTVPIHYGLVRPDPKGPTEAERIRLFPHARKFQLGGCCPIPDETTATIPVCDSCVKAEAAWLAARKVSRPASPKK</sequence>
<keyword evidence="3" id="KW-1185">Reference proteome</keyword>
<organism evidence="2 3">
    <name type="scientific">Luteolibacter ambystomatis</name>
    <dbReference type="NCBI Taxonomy" id="2824561"/>
    <lineage>
        <taxon>Bacteria</taxon>
        <taxon>Pseudomonadati</taxon>
        <taxon>Verrucomicrobiota</taxon>
        <taxon>Verrucomicrobiia</taxon>
        <taxon>Verrucomicrobiales</taxon>
        <taxon>Verrucomicrobiaceae</taxon>
        <taxon>Luteolibacter</taxon>
    </lineage>
</organism>
<evidence type="ECO:0000313" key="3">
    <source>
        <dbReference type="Proteomes" id="UP000676169"/>
    </source>
</evidence>